<dbReference type="Proteomes" id="UP001165653">
    <property type="component" value="Unassembled WGS sequence"/>
</dbReference>
<feature type="compositionally biased region" description="Low complexity" evidence="1">
    <location>
        <begin position="10"/>
        <end position="23"/>
    </location>
</feature>
<comment type="caution">
    <text evidence="2">The sequence shown here is derived from an EMBL/GenBank/DDBJ whole genome shotgun (WGS) entry which is preliminary data.</text>
</comment>
<sequence length="291" mass="31199">MNAPASQPHASAGKAAELAEAPATPEPFTPGGFAYFHEIPVSEELYALIQDRSLEYEVPVEAMAGLLVSFGNQLVFNENAADTVPISNLSTSRFTSGGMIWKALGLKQQHTPFLVPAALSQNDMYNIWTGSRAVGSTAEEWAGRLAVIGSEVLGNADFLRVYVSVGGLIGRLADGYHGRLLSDSYGNRFDADEPGTYRHIKLDPKVAQRAAAAAASRGLSVEAYMAELVAKGKLKPEAPKRRKAAPKAFKAFAKKLAAEAEATDQEANARLGIEPQAARKRPSRKRAPARH</sequence>
<proteinExistence type="predicted"/>
<feature type="region of interest" description="Disordered" evidence="1">
    <location>
        <begin position="1"/>
        <end position="23"/>
    </location>
</feature>
<dbReference type="EMBL" id="JAPDDR010000025">
    <property type="protein sequence ID" value="MCW1917050.1"/>
    <property type="molecule type" value="Genomic_DNA"/>
</dbReference>
<accession>A0ABT3GB41</accession>
<gene>
    <name evidence="2" type="ORF">OJ996_25900</name>
</gene>
<keyword evidence="3" id="KW-1185">Reference proteome</keyword>
<name>A0ABT3GB41_9BACT</name>
<evidence type="ECO:0000313" key="2">
    <source>
        <dbReference type="EMBL" id="MCW1917050.1"/>
    </source>
</evidence>
<protein>
    <submittedName>
        <fullName evidence="2">Uncharacterized protein</fullName>
    </submittedName>
</protein>
<reference evidence="2" key="1">
    <citation type="submission" date="2022-10" db="EMBL/GenBank/DDBJ databases">
        <title>Luteolibacter sp. GHJ8, whole genome shotgun sequencing project.</title>
        <authorList>
            <person name="Zhao G."/>
            <person name="Shen L."/>
        </authorList>
    </citation>
    <scope>NUCLEOTIDE SEQUENCE</scope>
    <source>
        <strain evidence="2">GHJ8</strain>
    </source>
</reference>
<feature type="region of interest" description="Disordered" evidence="1">
    <location>
        <begin position="263"/>
        <end position="291"/>
    </location>
</feature>
<evidence type="ECO:0000256" key="1">
    <source>
        <dbReference type="SAM" id="MobiDB-lite"/>
    </source>
</evidence>
<dbReference type="RefSeq" id="WP_264516670.1">
    <property type="nucleotide sequence ID" value="NZ_JAPDDR010000025.1"/>
</dbReference>
<feature type="compositionally biased region" description="Basic residues" evidence="1">
    <location>
        <begin position="278"/>
        <end position="291"/>
    </location>
</feature>
<evidence type="ECO:0000313" key="3">
    <source>
        <dbReference type="Proteomes" id="UP001165653"/>
    </source>
</evidence>
<organism evidence="2 3">
    <name type="scientific">Luteolibacter rhizosphaerae</name>
    <dbReference type="NCBI Taxonomy" id="2989719"/>
    <lineage>
        <taxon>Bacteria</taxon>
        <taxon>Pseudomonadati</taxon>
        <taxon>Verrucomicrobiota</taxon>
        <taxon>Verrucomicrobiia</taxon>
        <taxon>Verrucomicrobiales</taxon>
        <taxon>Verrucomicrobiaceae</taxon>
        <taxon>Luteolibacter</taxon>
    </lineage>
</organism>